<dbReference type="SUPFAM" id="SSF55961">
    <property type="entry name" value="Bet v1-like"/>
    <property type="match status" value="1"/>
</dbReference>
<accession>A0ABU2H3J1</accession>
<name>A0ABU2H3J1_9ACTN</name>
<organism evidence="3 4">
    <name type="scientific">Lipingzhangella rawalii</name>
    <dbReference type="NCBI Taxonomy" id="2055835"/>
    <lineage>
        <taxon>Bacteria</taxon>
        <taxon>Bacillati</taxon>
        <taxon>Actinomycetota</taxon>
        <taxon>Actinomycetes</taxon>
        <taxon>Streptosporangiales</taxon>
        <taxon>Nocardiopsidaceae</taxon>
        <taxon>Lipingzhangella</taxon>
    </lineage>
</organism>
<comment type="caution">
    <text evidence="3">The sequence shown here is derived from an EMBL/GenBank/DDBJ whole genome shotgun (WGS) entry which is preliminary data.</text>
</comment>
<dbReference type="Gene3D" id="3.30.530.20">
    <property type="match status" value="1"/>
</dbReference>
<keyword evidence="2" id="KW-1133">Transmembrane helix</keyword>
<dbReference type="EMBL" id="JAVLVT010000002">
    <property type="protein sequence ID" value="MDS1269866.1"/>
    <property type="molecule type" value="Genomic_DNA"/>
</dbReference>
<evidence type="ECO:0000313" key="3">
    <source>
        <dbReference type="EMBL" id="MDS1269866.1"/>
    </source>
</evidence>
<feature type="transmembrane region" description="Helical" evidence="2">
    <location>
        <begin position="226"/>
        <end position="243"/>
    </location>
</feature>
<protein>
    <submittedName>
        <fullName evidence="3">SRPBCC family protein</fullName>
    </submittedName>
</protein>
<dbReference type="PANTHER" id="PTHR38588">
    <property type="entry name" value="BLL0334 PROTEIN"/>
    <property type="match status" value="1"/>
</dbReference>
<dbReference type="Proteomes" id="UP001250214">
    <property type="component" value="Unassembled WGS sequence"/>
</dbReference>
<dbReference type="PANTHER" id="PTHR38588:SF1">
    <property type="entry name" value="BLL0334 PROTEIN"/>
    <property type="match status" value="1"/>
</dbReference>
<sequence length="252" mass="26603">MSTRLDNEFTVPVPVDDAWRTLLDVQRVAPCMPGASLESVDDDGSSVTGRVRVKVGPVTVTYRGTATFVETDSAARSVLVDARGKEARGSGTAEATVRATLHDQGDRTTRVRVETNLSVTGKAAQFGRGVIADVSAKLVDRFAQNLAAQLTDPDTESETASGAAAPTGEPQSGPTRTGRLRASRPYSVDPAAANRTDSSEETTAAGGDTDALDALDLAAGPVLRRLLPLAGGLMVVAAVVWWLRCRRRESRR</sequence>
<proteinExistence type="predicted"/>
<dbReference type="InterPro" id="IPR010419">
    <property type="entry name" value="CO_DH_gsu"/>
</dbReference>
<keyword evidence="2" id="KW-0472">Membrane</keyword>
<feature type="region of interest" description="Disordered" evidence="1">
    <location>
        <begin position="149"/>
        <end position="207"/>
    </location>
</feature>
<gene>
    <name evidence="3" type="ORF">RIF23_06105</name>
</gene>
<dbReference type="Pfam" id="PF06240">
    <property type="entry name" value="COXG"/>
    <property type="match status" value="1"/>
</dbReference>
<dbReference type="InterPro" id="IPR023393">
    <property type="entry name" value="START-like_dom_sf"/>
</dbReference>
<keyword evidence="2" id="KW-0812">Transmembrane</keyword>
<evidence type="ECO:0000256" key="1">
    <source>
        <dbReference type="SAM" id="MobiDB-lite"/>
    </source>
</evidence>
<dbReference type="CDD" id="cd07823">
    <property type="entry name" value="SRPBCC_5"/>
    <property type="match status" value="1"/>
</dbReference>
<evidence type="ECO:0000256" key="2">
    <source>
        <dbReference type="SAM" id="Phobius"/>
    </source>
</evidence>
<keyword evidence="4" id="KW-1185">Reference proteome</keyword>
<evidence type="ECO:0000313" key="4">
    <source>
        <dbReference type="Proteomes" id="UP001250214"/>
    </source>
</evidence>
<dbReference type="RefSeq" id="WP_310911401.1">
    <property type="nucleotide sequence ID" value="NZ_JAVLVT010000002.1"/>
</dbReference>
<reference evidence="4" key="1">
    <citation type="submission" date="2023-07" db="EMBL/GenBank/DDBJ databases">
        <title>Novel species in the genus Lipingzhangella isolated from Sambhar Salt Lake.</title>
        <authorList>
            <person name="Jiya N."/>
            <person name="Kajale S."/>
            <person name="Sharma A."/>
        </authorList>
    </citation>
    <scope>NUCLEOTIDE SEQUENCE [LARGE SCALE GENOMIC DNA]</scope>
    <source>
        <strain evidence="4">LS1_29</strain>
    </source>
</reference>